<comment type="catalytic activity">
    <reaction evidence="13">
        <text>DNA(n) + a 2'-deoxyribonucleoside 5'-triphosphate = DNA(n+1) + diphosphate</text>
        <dbReference type="Rhea" id="RHEA:22508"/>
        <dbReference type="Rhea" id="RHEA-COMP:17339"/>
        <dbReference type="Rhea" id="RHEA-COMP:17340"/>
        <dbReference type="ChEBI" id="CHEBI:33019"/>
        <dbReference type="ChEBI" id="CHEBI:61560"/>
        <dbReference type="ChEBI" id="CHEBI:173112"/>
        <dbReference type="EC" id="2.7.7.49"/>
    </reaction>
</comment>
<dbReference type="GO" id="GO:0003964">
    <property type="term" value="F:RNA-directed DNA polymerase activity"/>
    <property type="evidence" value="ECO:0007669"/>
    <property type="project" value="UniProtKB-KW"/>
</dbReference>
<sequence>MIGKNHQQLIYLNSGAGRTIVNDLPLLDNPTPVLKHINTFSNPVKVTHQGALVFKGIKLYPVYYIPDGPVNLLSVSQLVDNGIKLLMISTSVYTLPTFNLDWHLALGHPFNSYIRIFLKERKIKGKSTHFSDFPVCQKAKIQNRPHSQTLPCAYEPFSKINMDTLQINPPTHKGHKYVLVLIDEYIRFNKIYLMSEKGQAEGHIKLFLVEIKNKLEIIPAYLHIDRGGEFSSKLCVYFLTTQGISLERGPPESPQTNGVAERFHQMLLSKIRCLLGQLNIPVSYWDEAAKYASLLLNLLLHKHLMMKTPARVLDSKHCLIEPEVNLEKLIPFGMKVTTRIPNPASKVEPRGEVLRALRFKTYSDGTASNPTLSMNQPESSLPSVSSLKIKLRLPSPQLTDWPAQSPADQPLNSKIQPTLSSPPQNVGRI</sequence>
<evidence type="ECO:0000256" key="10">
    <source>
        <dbReference type="ARBA" id="ARBA00022918"/>
    </source>
</evidence>
<feature type="region of interest" description="Disordered" evidence="15">
    <location>
        <begin position="397"/>
        <end position="429"/>
    </location>
</feature>
<keyword evidence="11" id="KW-0239">DNA-directed DNA polymerase</keyword>
<dbReference type="GO" id="GO:0004519">
    <property type="term" value="F:endonuclease activity"/>
    <property type="evidence" value="ECO:0007669"/>
    <property type="project" value="UniProtKB-KW"/>
</dbReference>
<protein>
    <recommendedName>
        <fullName evidence="16">Integrase catalytic domain-containing protein</fullName>
    </recommendedName>
</protein>
<dbReference type="SUPFAM" id="SSF53098">
    <property type="entry name" value="Ribonuclease H-like"/>
    <property type="match status" value="1"/>
</dbReference>
<accession>A0A9Q3GD73</accession>
<dbReference type="GO" id="GO:0005634">
    <property type="term" value="C:nucleus"/>
    <property type="evidence" value="ECO:0007669"/>
    <property type="project" value="UniProtKB-ARBA"/>
</dbReference>
<evidence type="ECO:0000313" key="17">
    <source>
        <dbReference type="EMBL" id="MBW0462626.1"/>
    </source>
</evidence>
<evidence type="ECO:0000256" key="6">
    <source>
        <dbReference type="ARBA" id="ARBA00022801"/>
    </source>
</evidence>
<evidence type="ECO:0000256" key="11">
    <source>
        <dbReference type="ARBA" id="ARBA00022932"/>
    </source>
</evidence>
<evidence type="ECO:0000256" key="13">
    <source>
        <dbReference type="ARBA" id="ARBA00048173"/>
    </source>
</evidence>
<comment type="catalytic activity">
    <reaction evidence="14">
        <text>DNA(n) + a 2'-deoxyribonucleoside 5'-triphosphate = DNA(n+1) + diphosphate</text>
        <dbReference type="Rhea" id="RHEA:22508"/>
        <dbReference type="Rhea" id="RHEA-COMP:17339"/>
        <dbReference type="Rhea" id="RHEA-COMP:17340"/>
        <dbReference type="ChEBI" id="CHEBI:33019"/>
        <dbReference type="ChEBI" id="CHEBI:61560"/>
        <dbReference type="ChEBI" id="CHEBI:173112"/>
        <dbReference type="EC" id="2.7.7.7"/>
    </reaction>
</comment>
<keyword evidence="5" id="KW-0255">Endonuclease</keyword>
<feature type="compositionally biased region" description="Polar residues" evidence="15">
    <location>
        <begin position="406"/>
        <end position="429"/>
    </location>
</feature>
<dbReference type="InterPro" id="IPR036397">
    <property type="entry name" value="RNaseH_sf"/>
</dbReference>
<keyword evidence="1" id="KW-0815">Transposition</keyword>
<keyword evidence="10" id="KW-0695">RNA-directed DNA polymerase</keyword>
<dbReference type="InterPro" id="IPR001584">
    <property type="entry name" value="Integrase_cat-core"/>
</dbReference>
<dbReference type="InterPro" id="IPR039537">
    <property type="entry name" value="Retrotran_Ty1/copia-like"/>
</dbReference>
<evidence type="ECO:0000256" key="3">
    <source>
        <dbReference type="ARBA" id="ARBA00022722"/>
    </source>
</evidence>
<comment type="caution">
    <text evidence="17">The sequence shown here is derived from an EMBL/GenBank/DDBJ whole genome shotgun (WGS) entry which is preliminary data.</text>
</comment>
<dbReference type="GO" id="GO:0003723">
    <property type="term" value="F:RNA binding"/>
    <property type="evidence" value="ECO:0007669"/>
    <property type="project" value="UniProtKB-KW"/>
</dbReference>
<evidence type="ECO:0000256" key="15">
    <source>
        <dbReference type="SAM" id="MobiDB-lite"/>
    </source>
</evidence>
<evidence type="ECO:0000256" key="5">
    <source>
        <dbReference type="ARBA" id="ARBA00022759"/>
    </source>
</evidence>
<dbReference type="GO" id="GO:0015074">
    <property type="term" value="P:DNA integration"/>
    <property type="evidence" value="ECO:0007669"/>
    <property type="project" value="UniProtKB-KW"/>
</dbReference>
<keyword evidence="7" id="KW-0460">Magnesium</keyword>
<keyword evidence="11" id="KW-0808">Transferase</keyword>
<dbReference type="GO" id="GO:0016787">
    <property type="term" value="F:hydrolase activity"/>
    <property type="evidence" value="ECO:0007669"/>
    <property type="project" value="UniProtKB-KW"/>
</dbReference>
<dbReference type="PANTHER" id="PTHR42648">
    <property type="entry name" value="TRANSPOSASE, PUTATIVE-RELATED"/>
    <property type="match status" value="1"/>
</dbReference>
<dbReference type="GO" id="GO:0046872">
    <property type="term" value="F:metal ion binding"/>
    <property type="evidence" value="ECO:0007669"/>
    <property type="project" value="UniProtKB-KW"/>
</dbReference>
<dbReference type="EMBL" id="AVOT02000389">
    <property type="protein sequence ID" value="MBW0462626.1"/>
    <property type="molecule type" value="Genomic_DNA"/>
</dbReference>
<keyword evidence="4" id="KW-0479">Metal-binding</keyword>
<name>A0A9Q3GD73_9BASI</name>
<dbReference type="Gene3D" id="3.30.420.10">
    <property type="entry name" value="Ribonuclease H-like superfamily/Ribonuclease H"/>
    <property type="match status" value="1"/>
</dbReference>
<gene>
    <name evidence="17" type="ORF">O181_002341</name>
</gene>
<keyword evidence="12" id="KW-0233">DNA recombination</keyword>
<dbReference type="Proteomes" id="UP000765509">
    <property type="component" value="Unassembled WGS sequence"/>
</dbReference>
<dbReference type="InterPro" id="IPR012337">
    <property type="entry name" value="RNaseH-like_sf"/>
</dbReference>
<keyword evidence="8" id="KW-0694">RNA-binding</keyword>
<evidence type="ECO:0000256" key="4">
    <source>
        <dbReference type="ARBA" id="ARBA00022723"/>
    </source>
</evidence>
<dbReference type="PANTHER" id="PTHR42648:SF11">
    <property type="entry name" value="TRANSPOSON TY4-P GAG-POL POLYPROTEIN"/>
    <property type="match status" value="1"/>
</dbReference>
<evidence type="ECO:0000256" key="9">
    <source>
        <dbReference type="ARBA" id="ARBA00022908"/>
    </source>
</evidence>
<keyword evidence="6" id="KW-0378">Hydrolase</keyword>
<evidence type="ECO:0000256" key="12">
    <source>
        <dbReference type="ARBA" id="ARBA00023172"/>
    </source>
</evidence>
<proteinExistence type="predicted"/>
<dbReference type="Pfam" id="PF00665">
    <property type="entry name" value="rve"/>
    <property type="match status" value="1"/>
</dbReference>
<organism evidence="17 18">
    <name type="scientific">Austropuccinia psidii MF-1</name>
    <dbReference type="NCBI Taxonomy" id="1389203"/>
    <lineage>
        <taxon>Eukaryota</taxon>
        <taxon>Fungi</taxon>
        <taxon>Dikarya</taxon>
        <taxon>Basidiomycota</taxon>
        <taxon>Pucciniomycotina</taxon>
        <taxon>Pucciniomycetes</taxon>
        <taxon>Pucciniales</taxon>
        <taxon>Sphaerophragmiaceae</taxon>
        <taxon>Austropuccinia</taxon>
    </lineage>
</organism>
<dbReference type="GO" id="GO:0006310">
    <property type="term" value="P:DNA recombination"/>
    <property type="evidence" value="ECO:0007669"/>
    <property type="project" value="UniProtKB-KW"/>
</dbReference>
<dbReference type="GO" id="GO:0003887">
    <property type="term" value="F:DNA-directed DNA polymerase activity"/>
    <property type="evidence" value="ECO:0007669"/>
    <property type="project" value="UniProtKB-KW"/>
</dbReference>
<evidence type="ECO:0000256" key="7">
    <source>
        <dbReference type="ARBA" id="ARBA00022842"/>
    </source>
</evidence>
<evidence type="ECO:0000256" key="2">
    <source>
        <dbReference type="ARBA" id="ARBA00022695"/>
    </source>
</evidence>
<dbReference type="AlphaFoldDB" id="A0A9Q3GD73"/>
<evidence type="ECO:0000256" key="8">
    <source>
        <dbReference type="ARBA" id="ARBA00022884"/>
    </source>
</evidence>
<keyword evidence="3" id="KW-0540">Nuclease</keyword>
<reference evidence="17" key="1">
    <citation type="submission" date="2021-03" db="EMBL/GenBank/DDBJ databases">
        <title>Draft genome sequence of rust myrtle Austropuccinia psidii MF-1, a brazilian biotype.</title>
        <authorList>
            <person name="Quecine M.C."/>
            <person name="Pachon D.M.R."/>
            <person name="Bonatelli M.L."/>
            <person name="Correr F.H."/>
            <person name="Franceschini L.M."/>
            <person name="Leite T.F."/>
            <person name="Margarido G.R.A."/>
            <person name="Almeida C.A."/>
            <person name="Ferrarezi J.A."/>
            <person name="Labate C.A."/>
        </authorList>
    </citation>
    <scope>NUCLEOTIDE SEQUENCE</scope>
    <source>
        <strain evidence="17">MF-1</strain>
    </source>
</reference>
<evidence type="ECO:0000256" key="14">
    <source>
        <dbReference type="ARBA" id="ARBA00049244"/>
    </source>
</evidence>
<keyword evidence="2" id="KW-0548">Nucleotidyltransferase</keyword>
<dbReference type="PROSITE" id="PS50994">
    <property type="entry name" value="INTEGRASE"/>
    <property type="match status" value="1"/>
</dbReference>
<feature type="domain" description="Integrase catalytic" evidence="16">
    <location>
        <begin position="152"/>
        <end position="317"/>
    </location>
</feature>
<keyword evidence="18" id="KW-1185">Reference proteome</keyword>
<evidence type="ECO:0000259" key="16">
    <source>
        <dbReference type="PROSITE" id="PS50994"/>
    </source>
</evidence>
<evidence type="ECO:0000256" key="1">
    <source>
        <dbReference type="ARBA" id="ARBA00022578"/>
    </source>
</evidence>
<keyword evidence="9" id="KW-0229">DNA integration</keyword>
<dbReference type="GO" id="GO:0032196">
    <property type="term" value="P:transposition"/>
    <property type="evidence" value="ECO:0007669"/>
    <property type="project" value="UniProtKB-KW"/>
</dbReference>
<evidence type="ECO:0000313" key="18">
    <source>
        <dbReference type="Proteomes" id="UP000765509"/>
    </source>
</evidence>